<evidence type="ECO:0000313" key="2">
    <source>
        <dbReference type="Proteomes" id="UP001327027"/>
    </source>
</evidence>
<reference evidence="1 2" key="1">
    <citation type="journal article" date="2013" name="Int. J. Syst. Evol. Microbiol.">
        <title>Aquimarina gracilis sp. nov., isolated from the gut microflora of a mussel, Mytilus coruscus, and emended description of Aquimarina spongiae.</title>
        <authorList>
            <person name="Park S.C."/>
            <person name="Choe H.N."/>
            <person name="Baik K.S."/>
            <person name="Seong C.N."/>
        </authorList>
    </citation>
    <scope>NUCLEOTIDE SEQUENCE [LARGE SCALE GENOMIC DNA]</scope>
    <source>
        <strain evidence="1 2">PSC32</strain>
    </source>
</reference>
<dbReference type="EMBL" id="JAYKLX010000003">
    <property type="protein sequence ID" value="MEB3344985.1"/>
    <property type="molecule type" value="Genomic_DNA"/>
</dbReference>
<evidence type="ECO:0000313" key="1">
    <source>
        <dbReference type="EMBL" id="MEB3344985.1"/>
    </source>
</evidence>
<sequence length="175" mass="20719">MNIFEFEELLGTHISTFETTIGNEFENKLFGETFYYTVDEFVKKDFFNIKYNIMTISKNEDNMVRSISIHFREIINKQFYDLFVEKYGEPDHTYVMSNMKVVSEGLYKSDDGFSSNLRKREGDLVEGTFDDKPLAIIWEKDGYYIQAFLRHEQNISEIMFSLDSPPFNVKPNKEN</sequence>
<gene>
    <name evidence="1" type="ORF">U6A24_05915</name>
</gene>
<name>A0ABU5ZSE2_9FLAO</name>
<comment type="caution">
    <text evidence="1">The sequence shown here is derived from an EMBL/GenBank/DDBJ whole genome shotgun (WGS) entry which is preliminary data.</text>
</comment>
<dbReference type="RefSeq" id="WP_324179021.1">
    <property type="nucleotide sequence ID" value="NZ_BAABAW010000008.1"/>
</dbReference>
<protein>
    <submittedName>
        <fullName evidence="1">Uncharacterized protein</fullName>
    </submittedName>
</protein>
<accession>A0ABU5ZSE2</accession>
<proteinExistence type="predicted"/>
<dbReference type="Proteomes" id="UP001327027">
    <property type="component" value="Unassembled WGS sequence"/>
</dbReference>
<organism evidence="1 2">
    <name type="scientific">Aquimarina gracilis</name>
    <dbReference type="NCBI Taxonomy" id="874422"/>
    <lineage>
        <taxon>Bacteria</taxon>
        <taxon>Pseudomonadati</taxon>
        <taxon>Bacteroidota</taxon>
        <taxon>Flavobacteriia</taxon>
        <taxon>Flavobacteriales</taxon>
        <taxon>Flavobacteriaceae</taxon>
        <taxon>Aquimarina</taxon>
    </lineage>
</organism>
<keyword evidence="2" id="KW-1185">Reference proteome</keyword>